<dbReference type="GO" id="GO:0005886">
    <property type="term" value="C:plasma membrane"/>
    <property type="evidence" value="ECO:0007669"/>
    <property type="project" value="UniProtKB-SubCell"/>
</dbReference>
<name>A0A0V9UJD7_9NOCA</name>
<feature type="transmembrane region" description="Helical" evidence="8">
    <location>
        <begin position="242"/>
        <end position="263"/>
    </location>
</feature>
<keyword evidence="3 9" id="KW-0328">Glycosyltransferase</keyword>
<reference evidence="9 10" key="2">
    <citation type="journal article" date="2016" name="Genome Announc.">
        <title>Draft Genome Sequence of a Versatile Hydrocarbon-Degrading Bacterium, Rhodococcus pyridinivorans Strain KG-16, Collected from Oil Fields in India.</title>
        <authorList>
            <person name="Aggarwal R.K."/>
            <person name="Dawar C."/>
            <person name="Phanindranath R."/>
            <person name="Mutnuri L."/>
            <person name="Dayal A.M."/>
        </authorList>
    </citation>
    <scope>NUCLEOTIDE SEQUENCE [LARGE SCALE GENOMIC DNA]</scope>
    <source>
        <strain evidence="9 10">KG-16</strain>
    </source>
</reference>
<reference evidence="10" key="1">
    <citation type="submission" date="2015-01" db="EMBL/GenBank/DDBJ databases">
        <title>Draft genome sequence of Rhodococcus pyridinivorans strain KG-16, a hydrocarbon-degrading bacterium.</title>
        <authorList>
            <person name="Aggarwal R.K."/>
            <person name="Dawar C."/>
        </authorList>
    </citation>
    <scope>NUCLEOTIDE SEQUENCE [LARGE SCALE GENOMIC DNA]</scope>
    <source>
        <strain evidence="10">KG-16</strain>
    </source>
</reference>
<evidence type="ECO:0000256" key="7">
    <source>
        <dbReference type="ARBA" id="ARBA00023136"/>
    </source>
</evidence>
<dbReference type="GO" id="GO:0016763">
    <property type="term" value="F:pentosyltransferase activity"/>
    <property type="evidence" value="ECO:0007669"/>
    <property type="project" value="TreeGrafter"/>
</dbReference>
<comment type="subcellular location">
    <subcellularLocation>
        <location evidence="1">Cell membrane</location>
        <topology evidence="1">Multi-pass membrane protein</topology>
    </subcellularLocation>
</comment>
<dbReference type="Proteomes" id="UP000053060">
    <property type="component" value="Unassembled WGS sequence"/>
</dbReference>
<feature type="transmembrane region" description="Helical" evidence="8">
    <location>
        <begin position="192"/>
        <end position="211"/>
    </location>
</feature>
<evidence type="ECO:0000256" key="8">
    <source>
        <dbReference type="SAM" id="Phobius"/>
    </source>
</evidence>
<evidence type="ECO:0000256" key="3">
    <source>
        <dbReference type="ARBA" id="ARBA00022676"/>
    </source>
</evidence>
<accession>A0A0V9UJD7</accession>
<dbReference type="GO" id="GO:0009103">
    <property type="term" value="P:lipopolysaccharide biosynthetic process"/>
    <property type="evidence" value="ECO:0007669"/>
    <property type="project" value="UniProtKB-ARBA"/>
</dbReference>
<dbReference type="PATRIC" id="fig|1441730.3.peg.2702"/>
<feature type="transmembrane region" description="Helical" evidence="8">
    <location>
        <begin position="269"/>
        <end position="288"/>
    </location>
</feature>
<dbReference type="InterPro" id="IPR050297">
    <property type="entry name" value="LipidA_mod_glycosyltrf_83"/>
</dbReference>
<dbReference type="GO" id="GO:0010041">
    <property type="term" value="P:response to iron(III) ion"/>
    <property type="evidence" value="ECO:0007669"/>
    <property type="project" value="TreeGrafter"/>
</dbReference>
<keyword evidence="6 8" id="KW-1133">Transmembrane helix</keyword>
<dbReference type="AlphaFoldDB" id="A0A0V9UJD7"/>
<organism evidence="9 10">
    <name type="scientific">Rhodococcus pyridinivorans KG-16</name>
    <dbReference type="NCBI Taxonomy" id="1441730"/>
    <lineage>
        <taxon>Bacteria</taxon>
        <taxon>Bacillati</taxon>
        <taxon>Actinomycetota</taxon>
        <taxon>Actinomycetes</taxon>
        <taxon>Mycobacteriales</taxon>
        <taxon>Nocardiaceae</taxon>
        <taxon>Rhodococcus</taxon>
    </lineage>
</organism>
<proteinExistence type="predicted"/>
<feature type="transmembrane region" description="Helical" evidence="8">
    <location>
        <begin position="75"/>
        <end position="92"/>
    </location>
</feature>
<protein>
    <submittedName>
        <fullName evidence="9">Mannosyltransferase</fullName>
    </submittedName>
</protein>
<dbReference type="PANTHER" id="PTHR33908">
    <property type="entry name" value="MANNOSYLTRANSFERASE YKCB-RELATED"/>
    <property type="match status" value="1"/>
</dbReference>
<evidence type="ECO:0000256" key="2">
    <source>
        <dbReference type="ARBA" id="ARBA00022475"/>
    </source>
</evidence>
<evidence type="ECO:0000256" key="1">
    <source>
        <dbReference type="ARBA" id="ARBA00004651"/>
    </source>
</evidence>
<evidence type="ECO:0000256" key="6">
    <source>
        <dbReference type="ARBA" id="ARBA00022989"/>
    </source>
</evidence>
<feature type="transmembrane region" description="Helical" evidence="8">
    <location>
        <begin position="323"/>
        <end position="342"/>
    </location>
</feature>
<comment type="caution">
    <text evidence="9">The sequence shown here is derived from an EMBL/GenBank/DDBJ whole genome shotgun (WGS) entry which is preliminary data.</text>
</comment>
<evidence type="ECO:0000313" key="10">
    <source>
        <dbReference type="Proteomes" id="UP000053060"/>
    </source>
</evidence>
<feature type="transmembrane region" description="Helical" evidence="8">
    <location>
        <begin position="300"/>
        <end position="317"/>
    </location>
</feature>
<evidence type="ECO:0000256" key="5">
    <source>
        <dbReference type="ARBA" id="ARBA00022692"/>
    </source>
</evidence>
<feature type="transmembrane region" description="Helical" evidence="8">
    <location>
        <begin position="154"/>
        <end position="180"/>
    </location>
</feature>
<gene>
    <name evidence="9" type="ORF">Z045_13010</name>
</gene>
<dbReference type="PANTHER" id="PTHR33908:SF3">
    <property type="entry name" value="UNDECAPRENYL PHOSPHATE-ALPHA-4-AMINO-4-DEOXY-L-ARABINOSE ARABINOSYL TRANSFERASE"/>
    <property type="match status" value="1"/>
</dbReference>
<dbReference type="EMBL" id="AZXY01000006">
    <property type="protein sequence ID" value="KSZ58122.1"/>
    <property type="molecule type" value="Genomic_DNA"/>
</dbReference>
<keyword evidence="7 8" id="KW-0472">Membrane</keyword>
<feature type="transmembrane region" description="Helical" evidence="8">
    <location>
        <begin position="128"/>
        <end position="147"/>
    </location>
</feature>
<evidence type="ECO:0000313" key="9">
    <source>
        <dbReference type="EMBL" id="KSZ58122.1"/>
    </source>
</evidence>
<sequence>MRAWSFPVLIGVATVLVAGAFSWVPSLWWDEAATISSADRSVEGMLRVHTRIDAVHGLHNLLLHYWFSLVGVDEFTARLPGVLALGAGAAAVTATGQVLAGRRVGIAAGVLFALSPRVTWAATEARSYAFAAALVAVLSLLVALGCTTGRRRWWGLYAVVLPVATVMFVYSATVVVAHAVTVLVRGRGRGAFLLSAGVGAALSTPFVLLAYSQAEQVAWIPPLDSMIVRTIALDQWFPQAPWTAALFAAITVAGVIVAVRGGVEPGERTLLWLAVPGFAVPMVLLLGYSLLEGNMYLERYLSFTVPAMVLLVGWAAARVGTRWWSMLIVLTAVAVSVAPAYVQQRQPFGKPGGMDYSVIADRLVERSEPGDCVAFEPRVSWAPTSLRAVVDARPDAVDGLDDVGLGYDAVDRVNLWSTDVPPPELARRAAARCEVLWVIADGERETGFRVWHPNNVWWRFEPHRFTETDTYRELEAVGFRITDREPIHRSQLVRLEPTQTQ</sequence>
<keyword evidence="4 9" id="KW-0808">Transferase</keyword>
<keyword evidence="2" id="KW-1003">Cell membrane</keyword>
<keyword evidence="5 8" id="KW-0812">Transmembrane</keyword>
<evidence type="ECO:0000256" key="4">
    <source>
        <dbReference type="ARBA" id="ARBA00022679"/>
    </source>
</evidence>